<feature type="compositionally biased region" description="Polar residues" evidence="1">
    <location>
        <begin position="227"/>
        <end position="238"/>
    </location>
</feature>
<dbReference type="EMBL" id="MSFO01000010">
    <property type="protein sequence ID" value="PLB43477.1"/>
    <property type="molecule type" value="Genomic_DNA"/>
</dbReference>
<keyword evidence="3" id="KW-1185">Reference proteome</keyword>
<feature type="compositionally biased region" description="Basic and acidic residues" evidence="1">
    <location>
        <begin position="194"/>
        <end position="203"/>
    </location>
</feature>
<protein>
    <submittedName>
        <fullName evidence="2">Uncharacterized protein</fullName>
    </submittedName>
</protein>
<feature type="region of interest" description="Disordered" evidence="1">
    <location>
        <begin position="164"/>
        <end position="238"/>
    </location>
</feature>
<evidence type="ECO:0000313" key="2">
    <source>
        <dbReference type="EMBL" id="PLB43477.1"/>
    </source>
</evidence>
<dbReference type="OrthoDB" id="5383057at2759"/>
<comment type="caution">
    <text evidence="2">The sequence shown here is derived from an EMBL/GenBank/DDBJ whole genome shotgun (WGS) entry which is preliminary data.</text>
</comment>
<accession>A0A2I2FS84</accession>
<reference evidence="2 3" key="1">
    <citation type="submission" date="2016-12" db="EMBL/GenBank/DDBJ databases">
        <title>The genomes of Aspergillus section Nigri reveals drivers in fungal speciation.</title>
        <authorList>
            <consortium name="DOE Joint Genome Institute"/>
            <person name="Vesth T.C."/>
            <person name="Nybo J."/>
            <person name="Theobald S."/>
            <person name="Brandl J."/>
            <person name="Frisvad J.C."/>
            <person name="Nielsen K.F."/>
            <person name="Lyhne E.K."/>
            <person name="Kogle M.E."/>
            <person name="Kuo A."/>
            <person name="Riley R."/>
            <person name="Clum A."/>
            <person name="Nolan M."/>
            <person name="Lipzen A."/>
            <person name="Salamov A."/>
            <person name="Henrissat B."/>
            <person name="Wiebenga A."/>
            <person name="De Vries R.P."/>
            <person name="Grigoriev I.V."/>
            <person name="Mortensen U.H."/>
            <person name="Andersen M.R."/>
            <person name="Baker S.E."/>
        </authorList>
    </citation>
    <scope>NUCLEOTIDE SEQUENCE [LARGE SCALE GENOMIC DNA]</scope>
    <source>
        <strain evidence="2 3">IBT 23096</strain>
    </source>
</reference>
<proteinExistence type="predicted"/>
<dbReference type="Proteomes" id="UP000234275">
    <property type="component" value="Unassembled WGS sequence"/>
</dbReference>
<dbReference type="GeneID" id="36561477"/>
<evidence type="ECO:0000256" key="1">
    <source>
        <dbReference type="SAM" id="MobiDB-lite"/>
    </source>
</evidence>
<gene>
    <name evidence="2" type="ORF">P170DRAFT_480451</name>
</gene>
<feature type="compositionally biased region" description="Basic and acidic residues" evidence="1">
    <location>
        <begin position="85"/>
        <end position="94"/>
    </location>
</feature>
<organism evidence="2 3">
    <name type="scientific">Aspergillus steynii IBT 23096</name>
    <dbReference type="NCBI Taxonomy" id="1392250"/>
    <lineage>
        <taxon>Eukaryota</taxon>
        <taxon>Fungi</taxon>
        <taxon>Dikarya</taxon>
        <taxon>Ascomycota</taxon>
        <taxon>Pezizomycotina</taxon>
        <taxon>Eurotiomycetes</taxon>
        <taxon>Eurotiomycetidae</taxon>
        <taxon>Eurotiales</taxon>
        <taxon>Aspergillaceae</taxon>
        <taxon>Aspergillus</taxon>
        <taxon>Aspergillus subgen. Circumdati</taxon>
    </lineage>
</organism>
<name>A0A2I2FS84_9EURO</name>
<dbReference type="RefSeq" id="XP_024698779.1">
    <property type="nucleotide sequence ID" value="XM_024853779.1"/>
</dbReference>
<dbReference type="VEuPathDB" id="FungiDB:P170DRAFT_480451"/>
<dbReference type="AlphaFoldDB" id="A0A2I2FS84"/>
<feature type="compositionally biased region" description="Low complexity" evidence="1">
    <location>
        <begin position="129"/>
        <end position="144"/>
    </location>
</feature>
<sequence length="238" mass="24340">MDLQGQPISRGPTSTKVTTDPEATRNPIHEPAGPVPSDSLAAESATKGGAFSENRGAQPDAPGSRSANASGATELPSARVGAARENLDRQEKYPEALGGQGNYPGPHVPESGYVGGPSAAKQELGIGKSQASGSGYSQYNGGQAPSYAVDATGQYADAAQYGKAQPKGVNLTEGGFEGDRPNASFGTDIGSKNDPGRAAEHKFQRTAAESGPDAGGGPRQKGVDNQHPFQHLQSDQRA</sequence>
<evidence type="ECO:0000313" key="3">
    <source>
        <dbReference type="Proteomes" id="UP000234275"/>
    </source>
</evidence>
<feature type="region of interest" description="Disordered" evidence="1">
    <location>
        <begin position="1"/>
        <end position="147"/>
    </location>
</feature>